<dbReference type="Gene3D" id="3.40.50.12780">
    <property type="entry name" value="N-terminal domain of ligase-like"/>
    <property type="match status" value="1"/>
</dbReference>
<dbReference type="PROSITE" id="PS00455">
    <property type="entry name" value="AMP_BINDING"/>
    <property type="match status" value="1"/>
</dbReference>
<dbReference type="FunFam" id="3.30.300.30:FF:000008">
    <property type="entry name" value="2,3-dihydroxybenzoate-AMP ligase"/>
    <property type="match status" value="1"/>
</dbReference>
<dbReference type="InterPro" id="IPR045851">
    <property type="entry name" value="AMP-bd_C_sf"/>
</dbReference>
<dbReference type="NCBIfam" id="NF004674">
    <property type="entry name" value="PRK06018.1"/>
    <property type="match status" value="1"/>
</dbReference>
<dbReference type="GO" id="GO:0016877">
    <property type="term" value="F:ligase activity, forming carbon-sulfur bonds"/>
    <property type="evidence" value="ECO:0007669"/>
    <property type="project" value="UniProtKB-ARBA"/>
</dbReference>
<dbReference type="EMBL" id="CADCVW010000105">
    <property type="protein sequence ID" value="CAA9520594.1"/>
    <property type="molecule type" value="Genomic_DNA"/>
</dbReference>
<dbReference type="PANTHER" id="PTHR43767">
    <property type="entry name" value="LONG-CHAIN-FATTY-ACID--COA LIGASE"/>
    <property type="match status" value="1"/>
</dbReference>
<dbReference type="EC" id="6.2.1.44" evidence="4"/>
<organism evidence="8">
    <name type="scientific">uncultured Sphingomonadaceae bacterium</name>
    <dbReference type="NCBI Taxonomy" id="169976"/>
    <lineage>
        <taxon>Bacteria</taxon>
        <taxon>Pseudomonadati</taxon>
        <taxon>Pseudomonadota</taxon>
        <taxon>Alphaproteobacteria</taxon>
        <taxon>Sphingomonadales</taxon>
        <taxon>Sphingomonadaceae</taxon>
        <taxon>environmental samples</taxon>
    </lineage>
</organism>
<evidence type="ECO:0000256" key="3">
    <source>
        <dbReference type="ARBA" id="ARBA00051915"/>
    </source>
</evidence>
<dbReference type="CDD" id="cd12119">
    <property type="entry name" value="ttLC_FACS_AlkK_like"/>
    <property type="match status" value="1"/>
</dbReference>
<evidence type="ECO:0000259" key="7">
    <source>
        <dbReference type="Pfam" id="PF13193"/>
    </source>
</evidence>
<dbReference type="Pfam" id="PF13193">
    <property type="entry name" value="AMP-binding_C"/>
    <property type="match status" value="1"/>
</dbReference>
<sequence>MLGLMQDWPLTVDKIADHAARWHGEQRITSRLADGSITRQGFAETFARARRVSAALRSLGVGPGDRVATMAWNHAKHLETWYGTMGMGAVCHTLNPRLFTEQLSWIVNHAEDRAIVADAQFAPLLAKILPDCPTVRDVIFLDPAELPPIGDGLRVHRYDELVAAADPTGVIWGGFDERTAAGLCYTSGTTGNPKGVLYSHRSNFLHALMSLQADVFALSASDVALMVVPMFHANSWGLAFAAPAVGAKLVMPGAQLDGASLFELIEAEGVTFSAAVPTVWQGLLTYLRESGSRPTRLRKVAIGGSACPEALIRGFWDEYGVEVIHAWGMTELSPIGSASVIPLELQGQPYENTVPFRLTQGRPPIGVEMQLSDDENRDVPHDGRAVGRLKVRGFAVAASYMGGDGQAAWDEDGWFDTGDIASLAPDGTMRITDRAKDVIKSGGEWISSIEIENIAVGHPDVAVAAVIGMPHPKWDERPVLLIQPRPGCTVDAHGIRGHLEGRIAKWWMPDAVVAVESIPLGATGKIDKKALRADAERGRFGTLG</sequence>
<feature type="domain" description="AMP-binding enzyme C-terminal" evidence="7">
    <location>
        <begin position="450"/>
        <end position="525"/>
    </location>
</feature>
<dbReference type="InterPro" id="IPR000873">
    <property type="entry name" value="AMP-dep_synth/lig_dom"/>
</dbReference>
<comment type="similarity">
    <text evidence="1">Belongs to the ATP-dependent AMP-binding enzyme family.</text>
</comment>
<dbReference type="InterPro" id="IPR025110">
    <property type="entry name" value="AMP-bd_C"/>
</dbReference>
<reference evidence="8" key="1">
    <citation type="submission" date="2020-02" db="EMBL/GenBank/DDBJ databases">
        <authorList>
            <person name="Meier V. D."/>
        </authorList>
    </citation>
    <scope>NUCLEOTIDE SEQUENCE</scope>
    <source>
        <strain evidence="8">AVDCRST_MAG39</strain>
    </source>
</reference>
<name>A0A6J4TDL1_9SPHN</name>
<feature type="domain" description="AMP-dependent synthetase/ligase" evidence="6">
    <location>
        <begin position="30"/>
        <end position="400"/>
    </location>
</feature>
<accession>A0A6J4TDL1</accession>
<dbReference type="InterPro" id="IPR042099">
    <property type="entry name" value="ANL_N_sf"/>
</dbReference>
<dbReference type="NCBIfam" id="NF004837">
    <property type="entry name" value="PRK06187.1"/>
    <property type="match status" value="1"/>
</dbReference>
<dbReference type="Gene3D" id="3.30.300.30">
    <property type="match status" value="1"/>
</dbReference>
<dbReference type="Pfam" id="PF00501">
    <property type="entry name" value="AMP-binding"/>
    <property type="match status" value="1"/>
</dbReference>
<evidence type="ECO:0000256" key="5">
    <source>
        <dbReference type="ARBA" id="ARBA00067668"/>
    </source>
</evidence>
<dbReference type="PANTHER" id="PTHR43767:SF11">
    <property type="entry name" value="MEDIUM-CHAIN-FATTY-ACID--COA LIGASE"/>
    <property type="match status" value="1"/>
</dbReference>
<evidence type="ECO:0000259" key="6">
    <source>
        <dbReference type="Pfam" id="PF00501"/>
    </source>
</evidence>
<evidence type="ECO:0000313" key="8">
    <source>
        <dbReference type="EMBL" id="CAA9520594.1"/>
    </source>
</evidence>
<dbReference type="InterPro" id="IPR050237">
    <property type="entry name" value="ATP-dep_AMP-bd_enzyme"/>
</dbReference>
<proteinExistence type="inferred from homology"/>
<evidence type="ECO:0000256" key="1">
    <source>
        <dbReference type="ARBA" id="ARBA00006432"/>
    </source>
</evidence>
<evidence type="ECO:0000256" key="2">
    <source>
        <dbReference type="ARBA" id="ARBA00022598"/>
    </source>
</evidence>
<keyword evidence="2 8" id="KW-0436">Ligase</keyword>
<gene>
    <name evidence="8" type="ORF">AVDCRST_MAG39-2621</name>
</gene>
<dbReference type="AlphaFoldDB" id="A0A6J4TDL1"/>
<dbReference type="InterPro" id="IPR020845">
    <property type="entry name" value="AMP-binding_CS"/>
</dbReference>
<dbReference type="SUPFAM" id="SSF56801">
    <property type="entry name" value="Acetyl-CoA synthetase-like"/>
    <property type="match status" value="1"/>
</dbReference>
<evidence type="ECO:0000256" key="4">
    <source>
        <dbReference type="ARBA" id="ARBA00066616"/>
    </source>
</evidence>
<comment type="catalytic activity">
    <reaction evidence="3">
        <text>3-(methylsulfanyl)propanoate + ATP + CoA = 3-(methylsulfanyl)propanoyl-CoA + AMP + diphosphate</text>
        <dbReference type="Rhea" id="RHEA:43052"/>
        <dbReference type="ChEBI" id="CHEBI:30616"/>
        <dbReference type="ChEBI" id="CHEBI:33019"/>
        <dbReference type="ChEBI" id="CHEBI:49016"/>
        <dbReference type="ChEBI" id="CHEBI:57287"/>
        <dbReference type="ChEBI" id="CHEBI:82815"/>
        <dbReference type="ChEBI" id="CHEBI:456215"/>
        <dbReference type="EC" id="6.2.1.44"/>
    </reaction>
    <physiologicalReaction direction="left-to-right" evidence="3">
        <dbReference type="Rhea" id="RHEA:43053"/>
    </physiologicalReaction>
</comment>
<protein>
    <recommendedName>
        <fullName evidence="5">3-methylmercaptopropionyl-CoA ligase</fullName>
        <ecNumber evidence="4">6.2.1.44</ecNumber>
    </recommendedName>
</protein>